<feature type="domain" description="GDNF/GAS1" evidence="10">
    <location>
        <begin position="273"/>
        <end position="350"/>
    </location>
</feature>
<feature type="chain" id="PRO_5040361648" description="GDNF/GAS1 domain-containing protein" evidence="9">
    <location>
        <begin position="26"/>
        <end position="531"/>
    </location>
</feature>
<dbReference type="InterPro" id="IPR016017">
    <property type="entry name" value="GDNF/GAS1"/>
</dbReference>
<evidence type="ECO:0000313" key="12">
    <source>
        <dbReference type="Proteomes" id="UP001152803"/>
    </source>
</evidence>
<dbReference type="InterPro" id="IPR037193">
    <property type="entry name" value="GDNF_alpha"/>
</dbReference>
<reference evidence="11" key="1">
    <citation type="journal article" date="2023" name="Science">
        <title>Genome structures resolve the early diversification of teleost fishes.</title>
        <authorList>
            <person name="Parey E."/>
            <person name="Louis A."/>
            <person name="Montfort J."/>
            <person name="Bouchez O."/>
            <person name="Roques C."/>
            <person name="Iampietro C."/>
            <person name="Lluch J."/>
            <person name="Castinel A."/>
            <person name="Donnadieu C."/>
            <person name="Desvignes T."/>
            <person name="Floi Bucao C."/>
            <person name="Jouanno E."/>
            <person name="Wen M."/>
            <person name="Mejri S."/>
            <person name="Dirks R."/>
            <person name="Jansen H."/>
            <person name="Henkel C."/>
            <person name="Chen W.J."/>
            <person name="Zahm M."/>
            <person name="Cabau C."/>
            <person name="Klopp C."/>
            <person name="Thompson A.W."/>
            <person name="Robinson-Rechavi M."/>
            <person name="Braasch I."/>
            <person name="Lecointre G."/>
            <person name="Bobe J."/>
            <person name="Postlethwait J.H."/>
            <person name="Berthelot C."/>
            <person name="Roest Crollius H."/>
            <person name="Guiguen Y."/>
        </authorList>
    </citation>
    <scope>NUCLEOTIDE SEQUENCE</scope>
    <source>
        <strain evidence="11">Concon-B</strain>
    </source>
</reference>
<evidence type="ECO:0000256" key="5">
    <source>
        <dbReference type="ARBA" id="ARBA00023136"/>
    </source>
</evidence>
<dbReference type="GO" id="GO:0043235">
    <property type="term" value="C:receptor complex"/>
    <property type="evidence" value="ECO:0007669"/>
    <property type="project" value="TreeGrafter"/>
</dbReference>
<keyword evidence="12" id="KW-1185">Reference proteome</keyword>
<name>A0A9Q1CWK2_CONCO</name>
<dbReference type="PANTHER" id="PTHR10269:SF1">
    <property type="entry name" value="GDNF FAMILY RECEPTOR ALPHA-LIKE"/>
    <property type="match status" value="1"/>
</dbReference>
<dbReference type="EMBL" id="JAFJMO010000018">
    <property type="protein sequence ID" value="KAJ8250318.1"/>
    <property type="molecule type" value="Genomic_DNA"/>
</dbReference>
<dbReference type="GO" id="GO:0038023">
    <property type="term" value="F:signaling receptor activity"/>
    <property type="evidence" value="ECO:0007669"/>
    <property type="project" value="InterPro"/>
</dbReference>
<evidence type="ECO:0000256" key="9">
    <source>
        <dbReference type="SAM" id="SignalP"/>
    </source>
</evidence>
<evidence type="ECO:0000256" key="4">
    <source>
        <dbReference type="ARBA" id="ARBA00022729"/>
    </source>
</evidence>
<feature type="domain" description="GDNF/GAS1" evidence="10">
    <location>
        <begin position="149"/>
        <end position="224"/>
    </location>
</feature>
<keyword evidence="6" id="KW-0675">Receptor</keyword>
<dbReference type="Proteomes" id="UP001152803">
    <property type="component" value="Unassembled WGS sequence"/>
</dbReference>
<dbReference type="GO" id="GO:0007169">
    <property type="term" value="P:cell surface receptor protein tyrosine kinase signaling pathway"/>
    <property type="evidence" value="ECO:0007669"/>
    <property type="project" value="UniProtKB-ARBA"/>
</dbReference>
<evidence type="ECO:0000259" key="10">
    <source>
        <dbReference type="SMART" id="SM00907"/>
    </source>
</evidence>
<keyword evidence="3" id="KW-1003">Cell membrane</keyword>
<keyword evidence="4 9" id="KW-0732">Signal</keyword>
<protein>
    <recommendedName>
        <fullName evidence="10">GDNF/GAS1 domain-containing protein</fullName>
    </recommendedName>
</protein>
<dbReference type="InterPro" id="IPR003438">
    <property type="entry name" value="GDNF_rcpt"/>
</dbReference>
<gene>
    <name evidence="11" type="ORF">COCON_G00222400</name>
</gene>
<evidence type="ECO:0000256" key="1">
    <source>
        <dbReference type="ARBA" id="ARBA00004236"/>
    </source>
</evidence>
<accession>A0A9Q1CWK2</accession>
<proteinExistence type="inferred from homology"/>
<keyword evidence="5 8" id="KW-0472">Membrane</keyword>
<feature type="transmembrane region" description="Helical" evidence="8">
    <location>
        <begin position="484"/>
        <end position="506"/>
    </location>
</feature>
<sequence length="531" mass="58573">MGFYRTAPPCSAIAMKIALVTGLLAHQVIFSVSLRSSDCVSIKEACVSESHACRSGWDMLKKVCRVSGESCRVVDSEECNMTVAYLLGQFPDWKGCLCIEEDYCRTPQLLAPNCHSQPGGETPYQAPSGRGWFQPDAGSASVSPEGQGCLSVLLGCQESPRCWSAFRKLRNCSSGEDQCRTLASRSSCLLLWGELKSTPLANCTCPVGGKRCLKVQALLQNSPCIQEERESLAKPLPKAIHQNMGKVKVKKDPKPDWQRSGLLEEARDVARSCLRSMAACMYDAVCNAQLVPLVRACAESRCESAACGRATRTFYRGLPRAVADTLVFCECRAADPDCLRVRAHLQGGACAGRPEHTPTCLELYDRCLLEPLCRQRYRTFQSRCFGEGVETRCADRLCPPDPDLIPGGDTECRWAFVGTMGTVLQQPCHCEGLQGLHLLHCQRIRQVFQERYVFISHMKKEVSSHHTTQENTSPLSGQRFSDQLFVALICVLVIVLILMVVITVLSTSGLCRGAEKAKFHPPDRKNIPAFH</sequence>
<feature type="signal peptide" evidence="9">
    <location>
        <begin position="1"/>
        <end position="25"/>
    </location>
</feature>
<comment type="similarity">
    <text evidence="2">Belongs to the GDNFR family.</text>
</comment>
<evidence type="ECO:0000256" key="6">
    <source>
        <dbReference type="ARBA" id="ARBA00023170"/>
    </source>
</evidence>
<evidence type="ECO:0000313" key="11">
    <source>
        <dbReference type="EMBL" id="KAJ8250318.1"/>
    </source>
</evidence>
<dbReference type="PANTHER" id="PTHR10269">
    <property type="entry name" value="GDNF RECEPTOR ALPHA"/>
    <property type="match status" value="1"/>
</dbReference>
<dbReference type="Pfam" id="PF02351">
    <property type="entry name" value="GDNF"/>
    <property type="match status" value="2"/>
</dbReference>
<dbReference type="SMART" id="SM00907">
    <property type="entry name" value="GDNF"/>
    <property type="match status" value="3"/>
</dbReference>
<evidence type="ECO:0000256" key="7">
    <source>
        <dbReference type="ARBA" id="ARBA00023180"/>
    </source>
</evidence>
<dbReference type="GO" id="GO:0009897">
    <property type="term" value="C:external side of plasma membrane"/>
    <property type="evidence" value="ECO:0007669"/>
    <property type="project" value="TreeGrafter"/>
</dbReference>
<dbReference type="SUPFAM" id="SSF110035">
    <property type="entry name" value="GDNF receptor-like"/>
    <property type="match status" value="2"/>
</dbReference>
<dbReference type="AlphaFoldDB" id="A0A9Q1CWK2"/>
<dbReference type="OrthoDB" id="8735237at2759"/>
<keyword evidence="8" id="KW-1133">Transmembrane helix</keyword>
<evidence type="ECO:0000256" key="3">
    <source>
        <dbReference type="ARBA" id="ARBA00022475"/>
    </source>
</evidence>
<organism evidence="11 12">
    <name type="scientific">Conger conger</name>
    <name type="common">Conger eel</name>
    <name type="synonym">Muraena conger</name>
    <dbReference type="NCBI Taxonomy" id="82655"/>
    <lineage>
        <taxon>Eukaryota</taxon>
        <taxon>Metazoa</taxon>
        <taxon>Chordata</taxon>
        <taxon>Craniata</taxon>
        <taxon>Vertebrata</taxon>
        <taxon>Euteleostomi</taxon>
        <taxon>Actinopterygii</taxon>
        <taxon>Neopterygii</taxon>
        <taxon>Teleostei</taxon>
        <taxon>Anguilliformes</taxon>
        <taxon>Congridae</taxon>
        <taxon>Conger</taxon>
    </lineage>
</organism>
<feature type="domain" description="GDNF/GAS1" evidence="10">
    <location>
        <begin position="360"/>
        <end position="452"/>
    </location>
</feature>
<comment type="subcellular location">
    <subcellularLocation>
        <location evidence="1">Cell membrane</location>
    </subcellularLocation>
</comment>
<dbReference type="GO" id="GO:0007399">
    <property type="term" value="P:nervous system development"/>
    <property type="evidence" value="ECO:0007669"/>
    <property type="project" value="TreeGrafter"/>
</dbReference>
<keyword evidence="8" id="KW-0812">Transmembrane</keyword>
<comment type="caution">
    <text evidence="11">The sequence shown here is derived from an EMBL/GenBank/DDBJ whole genome shotgun (WGS) entry which is preliminary data.</text>
</comment>
<evidence type="ECO:0000256" key="2">
    <source>
        <dbReference type="ARBA" id="ARBA00005961"/>
    </source>
</evidence>
<keyword evidence="7" id="KW-0325">Glycoprotein</keyword>
<evidence type="ECO:0000256" key="8">
    <source>
        <dbReference type="SAM" id="Phobius"/>
    </source>
</evidence>